<feature type="binding site" evidence="2">
    <location>
        <position position="131"/>
    </location>
    <ligand>
        <name>Fe cation</name>
        <dbReference type="ChEBI" id="CHEBI:24875"/>
    </ligand>
</feature>
<accession>A0AAU8G7W9</accession>
<dbReference type="GO" id="GO:0046872">
    <property type="term" value="F:metal ion binding"/>
    <property type="evidence" value="ECO:0007669"/>
    <property type="project" value="UniProtKB-KW"/>
</dbReference>
<sequence length="174" mass="19434">MARRTICKYPDPVLRQKAKKIPLVDKSIRILVEDMIETMKENCGCGLAAPQVGVSLRCIVIGMPEEEPYAIINPEFVKRDGEREVEEACLSVPELAGSIKRSESVIVKGLDKNGKPIRVKGRELLSQALEHEIDHLNGVLFIDRVESPEKLRKREKIKEETEATGTSTSVSPDQ</sequence>
<proteinExistence type="inferred from homology"/>
<gene>
    <name evidence="2 4" type="primary">def</name>
    <name evidence="4" type="ORF">ABV300_05800</name>
</gene>
<protein>
    <recommendedName>
        <fullName evidence="2">Peptide deformylase</fullName>
        <shortName evidence="2">PDF</shortName>
        <ecNumber evidence="2">3.5.1.88</ecNumber>
    </recommendedName>
    <alternativeName>
        <fullName evidence="2">Polypeptide deformylase</fullName>
    </alternativeName>
</protein>
<dbReference type="PANTHER" id="PTHR10458">
    <property type="entry name" value="PEPTIDE DEFORMYLASE"/>
    <property type="match status" value="1"/>
</dbReference>
<comment type="cofactor">
    <cofactor evidence="2">
        <name>Fe(2+)</name>
        <dbReference type="ChEBI" id="CHEBI:29033"/>
    </cofactor>
    <text evidence="2">Binds 1 Fe(2+) ion.</text>
</comment>
<evidence type="ECO:0000256" key="3">
    <source>
        <dbReference type="SAM" id="MobiDB-lite"/>
    </source>
</evidence>
<dbReference type="GO" id="GO:0042586">
    <property type="term" value="F:peptide deformylase activity"/>
    <property type="evidence" value="ECO:0007669"/>
    <property type="project" value="UniProtKB-UniRule"/>
</dbReference>
<evidence type="ECO:0000256" key="2">
    <source>
        <dbReference type="HAMAP-Rule" id="MF_00163"/>
    </source>
</evidence>
<feature type="region of interest" description="Disordered" evidence="3">
    <location>
        <begin position="151"/>
        <end position="174"/>
    </location>
</feature>
<keyword evidence="2" id="KW-0479">Metal-binding</keyword>
<dbReference type="NCBIfam" id="TIGR00079">
    <property type="entry name" value="pept_deformyl"/>
    <property type="match status" value="1"/>
</dbReference>
<dbReference type="GO" id="GO:0006412">
    <property type="term" value="P:translation"/>
    <property type="evidence" value="ECO:0007669"/>
    <property type="project" value="UniProtKB-UniRule"/>
</dbReference>
<dbReference type="EMBL" id="CP159307">
    <property type="protein sequence ID" value="XCH32680.1"/>
    <property type="molecule type" value="Genomic_DNA"/>
</dbReference>
<organism evidence="4">
    <name type="scientific">Dehalogenimonas sp. 4OHTPN</name>
    <dbReference type="NCBI Taxonomy" id="3166643"/>
    <lineage>
        <taxon>Bacteria</taxon>
        <taxon>Bacillati</taxon>
        <taxon>Chloroflexota</taxon>
        <taxon>Dehalococcoidia</taxon>
        <taxon>Dehalococcoidales</taxon>
        <taxon>Dehalococcoidaceae</taxon>
        <taxon>Dehalogenimonas</taxon>
    </lineage>
</organism>
<dbReference type="InterPro" id="IPR036821">
    <property type="entry name" value="Peptide_deformylase_sf"/>
</dbReference>
<dbReference type="AlphaFoldDB" id="A0AAU8G7W9"/>
<keyword evidence="2" id="KW-0648">Protein biosynthesis</keyword>
<keyword evidence="2" id="KW-0408">Iron</keyword>
<dbReference type="Pfam" id="PF01327">
    <property type="entry name" value="Pep_deformylase"/>
    <property type="match status" value="1"/>
</dbReference>
<dbReference type="NCBIfam" id="NF001159">
    <property type="entry name" value="PRK00150.1-3"/>
    <property type="match status" value="1"/>
</dbReference>
<dbReference type="PANTHER" id="PTHR10458:SF22">
    <property type="entry name" value="PEPTIDE DEFORMYLASE"/>
    <property type="match status" value="1"/>
</dbReference>
<feature type="binding site" evidence="2">
    <location>
        <position position="135"/>
    </location>
    <ligand>
        <name>Fe cation</name>
        <dbReference type="ChEBI" id="CHEBI:24875"/>
    </ligand>
</feature>
<keyword evidence="2 4" id="KW-0378">Hydrolase</keyword>
<dbReference type="InterPro" id="IPR023635">
    <property type="entry name" value="Peptide_deformylase"/>
</dbReference>
<dbReference type="Gene3D" id="3.90.45.10">
    <property type="entry name" value="Peptide deformylase"/>
    <property type="match status" value="1"/>
</dbReference>
<feature type="compositionally biased region" description="Basic and acidic residues" evidence="3">
    <location>
        <begin position="151"/>
        <end position="161"/>
    </location>
</feature>
<comment type="catalytic activity">
    <reaction evidence="2">
        <text>N-terminal N-formyl-L-methionyl-[peptide] + H2O = N-terminal L-methionyl-[peptide] + formate</text>
        <dbReference type="Rhea" id="RHEA:24420"/>
        <dbReference type="Rhea" id="RHEA-COMP:10639"/>
        <dbReference type="Rhea" id="RHEA-COMP:10640"/>
        <dbReference type="ChEBI" id="CHEBI:15377"/>
        <dbReference type="ChEBI" id="CHEBI:15740"/>
        <dbReference type="ChEBI" id="CHEBI:49298"/>
        <dbReference type="ChEBI" id="CHEBI:64731"/>
        <dbReference type="EC" id="3.5.1.88"/>
    </reaction>
</comment>
<name>A0AAU8G7W9_9CHLR</name>
<comment type="similarity">
    <text evidence="1 2">Belongs to the polypeptide deformylase family.</text>
</comment>
<dbReference type="CDD" id="cd00487">
    <property type="entry name" value="Pep_deformylase"/>
    <property type="match status" value="1"/>
</dbReference>
<evidence type="ECO:0000313" key="4">
    <source>
        <dbReference type="EMBL" id="XCH32680.1"/>
    </source>
</evidence>
<dbReference type="RefSeq" id="WP_353713952.1">
    <property type="nucleotide sequence ID" value="NZ_CP159307.1"/>
</dbReference>
<feature type="compositionally biased region" description="Polar residues" evidence="3">
    <location>
        <begin position="163"/>
        <end position="174"/>
    </location>
</feature>
<dbReference type="EC" id="3.5.1.88" evidence="2"/>
<comment type="function">
    <text evidence="2">Removes the formyl group from the N-terminal Met of newly synthesized proteins. Requires at least a dipeptide for an efficient rate of reaction. N-terminal L-methionine is a prerequisite for activity but the enzyme has broad specificity at other positions.</text>
</comment>
<dbReference type="HAMAP" id="MF_00163">
    <property type="entry name" value="Pep_deformylase"/>
    <property type="match status" value="1"/>
</dbReference>
<dbReference type="PRINTS" id="PR01576">
    <property type="entry name" value="PDEFORMYLASE"/>
</dbReference>
<dbReference type="PIRSF" id="PIRSF004749">
    <property type="entry name" value="Pep_def"/>
    <property type="match status" value="1"/>
</dbReference>
<dbReference type="SUPFAM" id="SSF56420">
    <property type="entry name" value="Peptide deformylase"/>
    <property type="match status" value="1"/>
</dbReference>
<feature type="active site" evidence="2">
    <location>
        <position position="132"/>
    </location>
</feature>
<reference evidence="4" key="1">
    <citation type="submission" date="2024-06" db="EMBL/GenBank/DDBJ databases">
        <title>A Novel Isolate, Dehalogenimonas sp. Strain 4OHTPN, Dechlorinates Aromatic 4 Hydroxy chlorothalonil by a Novel Reductive Dehalogenase.</title>
        <authorList>
            <person name="Liu G."/>
        </authorList>
    </citation>
    <scope>NUCLEOTIDE SEQUENCE</scope>
    <source>
        <strain evidence="4">4OHTPN</strain>
    </source>
</reference>
<evidence type="ECO:0000256" key="1">
    <source>
        <dbReference type="ARBA" id="ARBA00010759"/>
    </source>
</evidence>
<feature type="binding site" evidence="2">
    <location>
        <position position="89"/>
    </location>
    <ligand>
        <name>Fe cation</name>
        <dbReference type="ChEBI" id="CHEBI:24875"/>
    </ligand>
</feature>